<dbReference type="InterPro" id="IPR003741">
    <property type="entry name" value="LUD_dom"/>
</dbReference>
<dbReference type="InterPro" id="IPR037171">
    <property type="entry name" value="NagB/RpiA_transferase-like"/>
</dbReference>
<dbReference type="Proteomes" id="UP000638560">
    <property type="component" value="Unassembled WGS sequence"/>
</dbReference>
<feature type="region of interest" description="Disordered" evidence="1">
    <location>
        <begin position="17"/>
        <end position="48"/>
    </location>
</feature>
<dbReference type="SUPFAM" id="SSF100950">
    <property type="entry name" value="NagB/RpiA/CoA transferase-like"/>
    <property type="match status" value="1"/>
</dbReference>
<proteinExistence type="predicted"/>
<evidence type="ECO:0000313" key="4">
    <source>
        <dbReference type="Proteomes" id="UP000638560"/>
    </source>
</evidence>
<gene>
    <name evidence="3" type="ORF">I0C86_02300</name>
</gene>
<evidence type="ECO:0000256" key="1">
    <source>
        <dbReference type="SAM" id="MobiDB-lite"/>
    </source>
</evidence>
<evidence type="ECO:0000313" key="3">
    <source>
        <dbReference type="EMBL" id="MBF9127834.1"/>
    </source>
</evidence>
<dbReference type="InterPro" id="IPR024185">
    <property type="entry name" value="FTHF_cligase-like_sf"/>
</dbReference>
<name>A0ABS0GNR2_9ACTN</name>
<dbReference type="PANTHER" id="PTHR43682">
    <property type="entry name" value="LACTATE UTILIZATION PROTEIN C"/>
    <property type="match status" value="1"/>
</dbReference>
<protein>
    <submittedName>
        <fullName evidence="3">LUD domain-containing protein</fullName>
    </submittedName>
</protein>
<evidence type="ECO:0000259" key="2">
    <source>
        <dbReference type="Pfam" id="PF02589"/>
    </source>
</evidence>
<sequence>MTTASHGSARDEVLARIRAARPTEPVRVPREYRTAPATGTPDDAQSGRRRLELLVDRLVDYRATVRRSEPDGVAEALAELLAEVPTVVVPEGVPASWLSTYPGGIRRDGDPGPLTVTDLDAPGLAVLTGCAVAIAETGTLILDGGPDQGRRLLTLVPDHHVCVVRTDQVVGGLPEALARLADPTRPLTLVSGPSATSDIELDRVEGVHGPRRLEVLIVGG</sequence>
<reference evidence="3 4" key="1">
    <citation type="submission" date="2020-11" db="EMBL/GenBank/DDBJ databases">
        <title>A novel isolate from a Black sea contaminated sediment with potential to produce alkanes: Plantactinospora alkalitolerans sp. nov.</title>
        <authorList>
            <person name="Carro L."/>
            <person name="Veyisoglu A."/>
            <person name="Guven K."/>
            <person name="Schumann P."/>
            <person name="Klenk H.-P."/>
            <person name="Sahin N."/>
        </authorList>
    </citation>
    <scope>NUCLEOTIDE SEQUENCE [LARGE SCALE GENOMIC DNA]</scope>
    <source>
        <strain evidence="3 4">S1510</strain>
    </source>
</reference>
<dbReference type="RefSeq" id="WP_196199504.1">
    <property type="nucleotide sequence ID" value="NZ_JADPUN010000044.1"/>
</dbReference>
<accession>A0ABS0GNR2</accession>
<organism evidence="3 4">
    <name type="scientific">Plantactinospora alkalitolerans</name>
    <dbReference type="NCBI Taxonomy" id="2789879"/>
    <lineage>
        <taxon>Bacteria</taxon>
        <taxon>Bacillati</taxon>
        <taxon>Actinomycetota</taxon>
        <taxon>Actinomycetes</taxon>
        <taxon>Micromonosporales</taxon>
        <taxon>Micromonosporaceae</taxon>
        <taxon>Plantactinospora</taxon>
    </lineage>
</organism>
<dbReference type="Gene3D" id="3.40.50.10420">
    <property type="entry name" value="NagB/RpiA/CoA transferase-like"/>
    <property type="match status" value="1"/>
</dbReference>
<feature type="domain" description="LUD" evidence="2">
    <location>
        <begin position="126"/>
        <end position="218"/>
    </location>
</feature>
<keyword evidence="4" id="KW-1185">Reference proteome</keyword>
<dbReference type="EMBL" id="JADPUN010000044">
    <property type="protein sequence ID" value="MBF9127834.1"/>
    <property type="molecule type" value="Genomic_DNA"/>
</dbReference>
<dbReference type="PANTHER" id="PTHR43682:SF1">
    <property type="entry name" value="LACTATE UTILIZATION PROTEIN C"/>
    <property type="match status" value="1"/>
</dbReference>
<comment type="caution">
    <text evidence="3">The sequence shown here is derived from an EMBL/GenBank/DDBJ whole genome shotgun (WGS) entry which is preliminary data.</text>
</comment>
<dbReference type="Pfam" id="PF02589">
    <property type="entry name" value="LUD_dom"/>
    <property type="match status" value="1"/>
</dbReference>